<organism evidence="1 2">
    <name type="scientific">Amborella trichopoda</name>
    <dbReference type="NCBI Taxonomy" id="13333"/>
    <lineage>
        <taxon>Eukaryota</taxon>
        <taxon>Viridiplantae</taxon>
        <taxon>Streptophyta</taxon>
        <taxon>Embryophyta</taxon>
        <taxon>Tracheophyta</taxon>
        <taxon>Spermatophyta</taxon>
        <taxon>Magnoliopsida</taxon>
        <taxon>Amborellales</taxon>
        <taxon>Amborellaceae</taxon>
        <taxon>Amborella</taxon>
    </lineage>
</organism>
<dbReference type="HOGENOM" id="CLU_131157_1_0_1"/>
<evidence type="ECO:0000313" key="1">
    <source>
        <dbReference type="EMBL" id="ERN05691.1"/>
    </source>
</evidence>
<dbReference type="AlphaFoldDB" id="W1PDL0"/>
<name>W1PDL0_AMBTC</name>
<dbReference type="Proteomes" id="UP000017836">
    <property type="component" value="Unassembled WGS sequence"/>
</dbReference>
<protein>
    <submittedName>
        <fullName evidence="1">Uncharacterized protein</fullName>
    </submittedName>
</protein>
<keyword evidence="2" id="KW-1185">Reference proteome</keyword>
<feature type="non-terminal residue" evidence="1">
    <location>
        <position position="1"/>
    </location>
</feature>
<reference evidence="2" key="1">
    <citation type="journal article" date="2013" name="Science">
        <title>The Amborella genome and the evolution of flowering plants.</title>
        <authorList>
            <consortium name="Amborella Genome Project"/>
        </authorList>
    </citation>
    <scope>NUCLEOTIDE SEQUENCE [LARGE SCALE GENOMIC DNA]</scope>
</reference>
<dbReference type="EMBL" id="KI393980">
    <property type="protein sequence ID" value="ERN05691.1"/>
    <property type="molecule type" value="Genomic_DNA"/>
</dbReference>
<gene>
    <name evidence="1" type="ORF">AMTR_s00006p00208810</name>
</gene>
<dbReference type="Gramene" id="ERN05691">
    <property type="protein sequence ID" value="ERN05691"/>
    <property type="gene ID" value="AMTR_s00006p00208810"/>
</dbReference>
<sequence>HPTIAFVGEDVHPHEGGDDDLMISGELVPLNLRGPFEILKTKFKAVHKILKVIRPEPNLFLSKMMTSDGDS</sequence>
<proteinExistence type="predicted"/>
<accession>W1PDL0</accession>
<evidence type="ECO:0000313" key="2">
    <source>
        <dbReference type="Proteomes" id="UP000017836"/>
    </source>
</evidence>